<evidence type="ECO:0000256" key="1">
    <source>
        <dbReference type="ARBA" id="ARBA00006484"/>
    </source>
</evidence>
<dbReference type="OrthoDB" id="1393670at2759"/>
<dbReference type="GO" id="GO:0016614">
    <property type="term" value="F:oxidoreductase activity, acting on CH-OH group of donors"/>
    <property type="evidence" value="ECO:0007669"/>
    <property type="project" value="UniProtKB-ARBA"/>
</dbReference>
<dbReference type="PRINTS" id="PR00081">
    <property type="entry name" value="GDHRDH"/>
</dbReference>
<dbReference type="EMBL" id="AWGJ01000010">
    <property type="protein sequence ID" value="ODN75445.1"/>
    <property type="molecule type" value="Genomic_DNA"/>
</dbReference>
<comment type="similarity">
    <text evidence="1 4">Belongs to the short-chain dehydrogenases/reductases (SDR) family.</text>
</comment>
<dbReference type="STRING" id="1295533.A0A1E3HH40"/>
<keyword evidence="2" id="KW-0521">NADP</keyword>
<protein>
    <recommendedName>
        <fullName evidence="8">NAD(P)-binding protein</fullName>
    </recommendedName>
</protein>
<evidence type="ECO:0000313" key="7">
    <source>
        <dbReference type="Proteomes" id="UP000094065"/>
    </source>
</evidence>
<dbReference type="PANTHER" id="PTHR48107">
    <property type="entry name" value="NADPH-DEPENDENT ALDEHYDE REDUCTASE-LIKE PROTEIN, CHLOROPLASTIC-RELATED"/>
    <property type="match status" value="1"/>
</dbReference>
<evidence type="ECO:0000313" key="6">
    <source>
        <dbReference type="EMBL" id="ODN75445.1"/>
    </source>
</evidence>
<dbReference type="SUPFAM" id="SSF51735">
    <property type="entry name" value="NAD(P)-binding Rossmann-fold domains"/>
    <property type="match status" value="1"/>
</dbReference>
<evidence type="ECO:0008006" key="8">
    <source>
        <dbReference type="Google" id="ProtNLM"/>
    </source>
</evidence>
<dbReference type="PANTHER" id="PTHR48107:SF26">
    <property type="entry name" value="OXIDOREDUCTASE, SHORT-CHAIN DEHYDROGENASE_REDUCTASE FAMILY (AFU_ORTHOLOGUE AFUA_4G05870)"/>
    <property type="match status" value="1"/>
</dbReference>
<evidence type="ECO:0000256" key="2">
    <source>
        <dbReference type="ARBA" id="ARBA00022857"/>
    </source>
</evidence>
<feature type="region of interest" description="Disordered" evidence="5">
    <location>
        <begin position="1"/>
        <end position="54"/>
    </location>
</feature>
<dbReference type="AlphaFoldDB" id="A0A1E3HH40"/>
<keyword evidence="3" id="KW-0560">Oxidoreductase</keyword>
<dbReference type="RefSeq" id="XP_018991095.1">
    <property type="nucleotide sequence ID" value="XM_019141120.1"/>
</dbReference>
<dbReference type="PROSITE" id="PS00061">
    <property type="entry name" value="ADH_SHORT"/>
    <property type="match status" value="1"/>
</dbReference>
<dbReference type="Pfam" id="PF00106">
    <property type="entry name" value="adh_short"/>
    <property type="match status" value="1"/>
</dbReference>
<dbReference type="InterPro" id="IPR020904">
    <property type="entry name" value="Sc_DH/Rdtase_CS"/>
</dbReference>
<evidence type="ECO:0000256" key="4">
    <source>
        <dbReference type="RuleBase" id="RU000363"/>
    </source>
</evidence>
<dbReference type="InterPro" id="IPR036291">
    <property type="entry name" value="NAD(P)-bd_dom_sf"/>
</dbReference>
<sequence>MSIRAESIPPSHLHTMSPPSSVPKEYRPDYLPPNVTGQMQENLPGKQRPLDPAPFNDTLADGSKYKPAGKLEGKNTVITGGDSGIGRATAILLSVPLECRWLRSELTSLSAREGANVFIHYHPSEDQDAKDTVKQIQEHDPKVKVEAAAADLRTEQACLELAEKIKKWSNGRLDVLVNNAATQNEVENIEQLESEQWRHVFDVNIHAIFYLTKSLIPIIPWGGSIINNASINPFVGHPKLLDYSSTKGAIVGFSRALSNQIVKERGIRVNCVCPGPVWTPLVIATMGEESLSAFGPTSKLLDRSRSTPEADLHVKRLSEGQVSPSRLRQRLSSSPVLTAPTLPLNVSM</sequence>
<organism evidence="6 7">
    <name type="scientific">Cryptococcus amylolentus CBS 6039</name>
    <dbReference type="NCBI Taxonomy" id="1295533"/>
    <lineage>
        <taxon>Eukaryota</taxon>
        <taxon>Fungi</taxon>
        <taxon>Dikarya</taxon>
        <taxon>Basidiomycota</taxon>
        <taxon>Agaricomycotina</taxon>
        <taxon>Tremellomycetes</taxon>
        <taxon>Tremellales</taxon>
        <taxon>Cryptococcaceae</taxon>
        <taxon>Cryptococcus</taxon>
    </lineage>
</organism>
<evidence type="ECO:0000256" key="3">
    <source>
        <dbReference type="ARBA" id="ARBA00023002"/>
    </source>
</evidence>
<gene>
    <name evidence="6" type="ORF">L202_06591</name>
</gene>
<evidence type="ECO:0000256" key="5">
    <source>
        <dbReference type="SAM" id="MobiDB-lite"/>
    </source>
</evidence>
<dbReference type="Gene3D" id="3.40.50.720">
    <property type="entry name" value="NAD(P)-binding Rossmann-like Domain"/>
    <property type="match status" value="1"/>
</dbReference>
<dbReference type="Proteomes" id="UP000094065">
    <property type="component" value="Unassembled WGS sequence"/>
</dbReference>
<dbReference type="InterPro" id="IPR002347">
    <property type="entry name" value="SDR_fam"/>
</dbReference>
<name>A0A1E3HH40_9TREE</name>
<reference evidence="6 7" key="1">
    <citation type="submission" date="2016-06" db="EMBL/GenBank/DDBJ databases">
        <title>Evolution of pathogenesis and genome organization in the Tremellales.</title>
        <authorList>
            <person name="Cuomo C."/>
            <person name="Litvintseva A."/>
            <person name="Heitman J."/>
            <person name="Chen Y."/>
            <person name="Sun S."/>
            <person name="Springer D."/>
            <person name="Dromer F."/>
            <person name="Young S."/>
            <person name="Zeng Q."/>
            <person name="Chapman S."/>
            <person name="Gujja S."/>
            <person name="Saif S."/>
            <person name="Birren B."/>
        </authorList>
    </citation>
    <scope>NUCLEOTIDE SEQUENCE [LARGE SCALE GENOMIC DNA]</scope>
    <source>
        <strain evidence="6 7">CBS 6039</strain>
    </source>
</reference>
<keyword evidence="7" id="KW-1185">Reference proteome</keyword>
<dbReference type="PRINTS" id="PR00080">
    <property type="entry name" value="SDRFAMILY"/>
</dbReference>
<proteinExistence type="inferred from homology"/>
<accession>A0A1E3HH40</accession>
<dbReference type="GeneID" id="30157900"/>
<comment type="caution">
    <text evidence="6">The sequence shown here is derived from an EMBL/GenBank/DDBJ whole genome shotgun (WGS) entry which is preliminary data.</text>
</comment>